<evidence type="ECO:0000256" key="1">
    <source>
        <dbReference type="ARBA" id="ARBA00004417"/>
    </source>
</evidence>
<dbReference type="RefSeq" id="WP_140831051.1">
    <property type="nucleotide sequence ID" value="NZ_VFYP01000004.1"/>
</dbReference>
<proteinExistence type="inferred from homology"/>
<sequence length="355" mass="38934">MASIDISAIRKSYGHFPVLHGVNLTIRDGEFIVLVGPSGCGKSTLLRMIAGLEDVTSGEISIEGRRVNDLPPKDRDIAMVFQSYALYPHMTVADNMSYSLRLRKTKKERIGEIVAGASSKLGLDALLQRRPKALSGGQRQRVAMGRAIVRQPKAFLFDEPLSNLDARLREQMRAEIKKLHKELGATSIYVTHDQIEAMTLADRIVAMHGGVVQQVGAPLDLYDRPANLFVAGFIGSPGMNFLEGTYVVEKESTSVRFANGTAVSVEPRNTLANQSKVTLGIRPEHVVISPTGAIEAGVELVEPTGFGIILHLSVHGLPFKIFTLDRSVLNVSTTIRVDFPKERLHLFDSEGRRVD</sequence>
<keyword evidence="4" id="KW-1003">Cell membrane</keyword>
<comment type="similarity">
    <text evidence="2">Belongs to the ABC transporter superfamily.</text>
</comment>
<evidence type="ECO:0000313" key="8">
    <source>
        <dbReference type="EMBL" id="TPP05900.1"/>
    </source>
</evidence>
<evidence type="ECO:0000256" key="2">
    <source>
        <dbReference type="ARBA" id="ARBA00005417"/>
    </source>
</evidence>
<organism evidence="8 9">
    <name type="scientific">Rhizobium glycinendophyticum</name>
    <dbReference type="NCBI Taxonomy" id="2589807"/>
    <lineage>
        <taxon>Bacteria</taxon>
        <taxon>Pseudomonadati</taxon>
        <taxon>Pseudomonadota</taxon>
        <taxon>Alphaproteobacteria</taxon>
        <taxon>Hyphomicrobiales</taxon>
        <taxon>Rhizobiaceae</taxon>
        <taxon>Rhizobium/Agrobacterium group</taxon>
        <taxon>Rhizobium</taxon>
    </lineage>
</organism>
<dbReference type="GO" id="GO:0140359">
    <property type="term" value="F:ABC-type transporter activity"/>
    <property type="evidence" value="ECO:0007669"/>
    <property type="project" value="InterPro"/>
</dbReference>
<dbReference type="Pfam" id="PF17912">
    <property type="entry name" value="OB_MalK"/>
    <property type="match status" value="1"/>
</dbReference>
<keyword evidence="4" id="KW-0997">Cell inner membrane</keyword>
<dbReference type="InterPro" id="IPR008995">
    <property type="entry name" value="Mo/tungstate-bd_C_term_dom"/>
</dbReference>
<dbReference type="GO" id="GO:0008643">
    <property type="term" value="P:carbohydrate transport"/>
    <property type="evidence" value="ECO:0007669"/>
    <property type="project" value="InterPro"/>
</dbReference>
<keyword evidence="4" id="KW-0472">Membrane</keyword>
<keyword evidence="9" id="KW-1185">Reference proteome</keyword>
<dbReference type="InterPro" id="IPR015855">
    <property type="entry name" value="ABC_transpr_MalK-like"/>
</dbReference>
<keyword evidence="3" id="KW-0813">Transport</keyword>
<dbReference type="SUPFAM" id="SSF52540">
    <property type="entry name" value="P-loop containing nucleoside triphosphate hydrolases"/>
    <property type="match status" value="1"/>
</dbReference>
<dbReference type="InterPro" id="IPR040582">
    <property type="entry name" value="OB_MalK-like"/>
</dbReference>
<gene>
    <name evidence="8" type="primary">ugpC</name>
    <name evidence="8" type="ORF">FJQ55_19365</name>
</gene>
<dbReference type="Gene3D" id="2.40.50.140">
    <property type="entry name" value="Nucleic acid-binding proteins"/>
    <property type="match status" value="1"/>
</dbReference>
<dbReference type="InterPro" id="IPR003593">
    <property type="entry name" value="AAA+_ATPase"/>
</dbReference>
<dbReference type="GO" id="GO:0016887">
    <property type="term" value="F:ATP hydrolysis activity"/>
    <property type="evidence" value="ECO:0007669"/>
    <property type="project" value="InterPro"/>
</dbReference>
<dbReference type="GO" id="GO:0055052">
    <property type="term" value="C:ATP-binding cassette (ABC) transporter complex, substrate-binding subunit-containing"/>
    <property type="evidence" value="ECO:0007669"/>
    <property type="project" value="TreeGrafter"/>
</dbReference>
<dbReference type="GO" id="GO:0005524">
    <property type="term" value="F:ATP binding"/>
    <property type="evidence" value="ECO:0007669"/>
    <property type="project" value="UniProtKB-KW"/>
</dbReference>
<evidence type="ECO:0000259" key="7">
    <source>
        <dbReference type="PROSITE" id="PS50893"/>
    </source>
</evidence>
<dbReference type="EMBL" id="VFYP01000004">
    <property type="protein sequence ID" value="TPP05900.1"/>
    <property type="molecule type" value="Genomic_DNA"/>
</dbReference>
<name>A0A504TWS0_9HYPH</name>
<dbReference type="SUPFAM" id="SSF50331">
    <property type="entry name" value="MOP-like"/>
    <property type="match status" value="1"/>
</dbReference>
<dbReference type="InterPro" id="IPR017871">
    <property type="entry name" value="ABC_transporter-like_CS"/>
</dbReference>
<reference evidence="8 9" key="1">
    <citation type="submission" date="2019-06" db="EMBL/GenBank/DDBJ databases">
        <title>Rhizobium sp. CL12 isolated from roots of soybean.</title>
        <authorList>
            <person name="Wang C."/>
        </authorList>
    </citation>
    <scope>NUCLEOTIDE SEQUENCE [LARGE SCALE GENOMIC DNA]</scope>
    <source>
        <strain evidence="8 9">CL12</strain>
    </source>
</reference>
<comment type="subcellular location">
    <subcellularLocation>
        <location evidence="1">Cell inner membrane</location>
        <topology evidence="1">Peripheral membrane protein</topology>
    </subcellularLocation>
</comment>
<dbReference type="PANTHER" id="PTHR43875:SF1">
    <property type="entry name" value="OSMOPROTECTIVE COMPOUNDS UPTAKE ATP-BINDING PROTEIN GGTA"/>
    <property type="match status" value="1"/>
</dbReference>
<dbReference type="InterPro" id="IPR012340">
    <property type="entry name" value="NA-bd_OB-fold"/>
</dbReference>
<dbReference type="Proteomes" id="UP000316429">
    <property type="component" value="Unassembled WGS sequence"/>
</dbReference>
<dbReference type="AlphaFoldDB" id="A0A504TWS0"/>
<dbReference type="PROSITE" id="PS00211">
    <property type="entry name" value="ABC_TRANSPORTER_1"/>
    <property type="match status" value="1"/>
</dbReference>
<evidence type="ECO:0000256" key="4">
    <source>
        <dbReference type="ARBA" id="ARBA00022519"/>
    </source>
</evidence>
<dbReference type="SMART" id="SM00382">
    <property type="entry name" value="AAA"/>
    <property type="match status" value="1"/>
</dbReference>
<dbReference type="PROSITE" id="PS50893">
    <property type="entry name" value="ABC_TRANSPORTER_2"/>
    <property type="match status" value="1"/>
</dbReference>
<dbReference type="NCBIfam" id="NF008653">
    <property type="entry name" value="PRK11650.1"/>
    <property type="match status" value="1"/>
</dbReference>
<dbReference type="PANTHER" id="PTHR43875">
    <property type="entry name" value="MALTODEXTRIN IMPORT ATP-BINDING PROTEIN MSMX"/>
    <property type="match status" value="1"/>
</dbReference>
<keyword evidence="6 8" id="KW-0067">ATP-binding</keyword>
<evidence type="ECO:0000256" key="5">
    <source>
        <dbReference type="ARBA" id="ARBA00022741"/>
    </source>
</evidence>
<keyword evidence="5" id="KW-0547">Nucleotide-binding</keyword>
<protein>
    <submittedName>
        <fullName evidence="8">sn-glycerol-3-phosphate ABC transporter ATP-binding protein UgpC</fullName>
    </submittedName>
</protein>
<feature type="domain" description="ABC transporter" evidence="7">
    <location>
        <begin position="4"/>
        <end position="234"/>
    </location>
</feature>
<dbReference type="Gene3D" id="2.40.50.100">
    <property type="match status" value="1"/>
</dbReference>
<dbReference type="InterPro" id="IPR047641">
    <property type="entry name" value="ABC_transpr_MalK/UgpC-like"/>
</dbReference>
<dbReference type="InterPro" id="IPR003439">
    <property type="entry name" value="ABC_transporter-like_ATP-bd"/>
</dbReference>
<evidence type="ECO:0000256" key="6">
    <source>
        <dbReference type="ARBA" id="ARBA00022840"/>
    </source>
</evidence>
<accession>A0A504TWS0</accession>
<dbReference type="CDD" id="cd03301">
    <property type="entry name" value="ABC_MalK_N"/>
    <property type="match status" value="1"/>
</dbReference>
<dbReference type="Gene3D" id="3.40.50.300">
    <property type="entry name" value="P-loop containing nucleotide triphosphate hydrolases"/>
    <property type="match status" value="1"/>
</dbReference>
<evidence type="ECO:0000256" key="3">
    <source>
        <dbReference type="ARBA" id="ARBA00022448"/>
    </source>
</evidence>
<dbReference type="OrthoDB" id="8045127at2"/>
<dbReference type="Pfam" id="PF00005">
    <property type="entry name" value="ABC_tran"/>
    <property type="match status" value="1"/>
</dbReference>
<dbReference type="InterPro" id="IPR027417">
    <property type="entry name" value="P-loop_NTPase"/>
</dbReference>
<evidence type="ECO:0000313" key="9">
    <source>
        <dbReference type="Proteomes" id="UP000316429"/>
    </source>
</evidence>
<comment type="caution">
    <text evidence="8">The sequence shown here is derived from an EMBL/GenBank/DDBJ whole genome shotgun (WGS) entry which is preliminary data.</text>
</comment>
<dbReference type="FunFam" id="3.40.50.300:FF:000042">
    <property type="entry name" value="Maltose/maltodextrin ABC transporter, ATP-binding protein"/>
    <property type="match status" value="1"/>
</dbReference>